<comment type="similarity">
    <text evidence="2">Belongs to the secreted frizzled-related protein (sFRP) family.</text>
</comment>
<dbReference type="Pfam" id="PF01392">
    <property type="entry name" value="Fz"/>
    <property type="match status" value="1"/>
</dbReference>
<dbReference type="CDD" id="cd03581">
    <property type="entry name" value="NTR_Sfrp3_like"/>
    <property type="match status" value="1"/>
</dbReference>
<dbReference type="GO" id="GO:0060070">
    <property type="term" value="P:canonical Wnt signaling pathway"/>
    <property type="evidence" value="ECO:0007669"/>
    <property type="project" value="TreeGrafter"/>
</dbReference>
<dbReference type="InterPro" id="IPR035813">
    <property type="entry name" value="NTR_Sfrp3"/>
</dbReference>
<keyword evidence="19" id="KW-1185">Reference proteome</keyword>
<evidence type="ECO:0000313" key="19">
    <source>
        <dbReference type="Proteomes" id="UP000694395"/>
    </source>
</evidence>
<name>A0A8C7U048_ONCMY</name>
<keyword evidence="7" id="KW-0732">Signal</keyword>
<evidence type="ECO:0000256" key="4">
    <source>
        <dbReference type="ARBA" id="ARBA00022473"/>
    </source>
</evidence>
<dbReference type="InterPro" id="IPR018933">
    <property type="entry name" value="Netrin_module_non-TIMP"/>
</dbReference>
<dbReference type="InterPro" id="IPR015526">
    <property type="entry name" value="Frizzled/SFRP"/>
</dbReference>
<keyword evidence="10" id="KW-0325">Glycoprotein</keyword>
<evidence type="ECO:0000256" key="9">
    <source>
        <dbReference type="ARBA" id="ARBA00023157"/>
    </source>
</evidence>
<feature type="region of interest" description="Disordered" evidence="15">
    <location>
        <begin position="33"/>
        <end position="55"/>
    </location>
</feature>
<comment type="subcellular location">
    <subcellularLocation>
        <location evidence="1">Secreted</location>
    </subcellularLocation>
</comment>
<dbReference type="GO" id="GO:0045595">
    <property type="term" value="P:regulation of cell differentiation"/>
    <property type="evidence" value="ECO:0007669"/>
    <property type="project" value="UniProtKB-ARBA"/>
</dbReference>
<feature type="domain" description="NTR" evidence="17">
    <location>
        <begin position="276"/>
        <end position="396"/>
    </location>
</feature>
<dbReference type="InterPro" id="IPR036790">
    <property type="entry name" value="Frizzled_dom_sf"/>
</dbReference>
<evidence type="ECO:0000259" key="17">
    <source>
        <dbReference type="PROSITE" id="PS50189"/>
    </source>
</evidence>
<dbReference type="InterPro" id="IPR008993">
    <property type="entry name" value="TIMP-like_OB-fold"/>
</dbReference>
<dbReference type="GO" id="GO:0005615">
    <property type="term" value="C:extracellular space"/>
    <property type="evidence" value="ECO:0007669"/>
    <property type="project" value="TreeGrafter"/>
</dbReference>
<evidence type="ECO:0000313" key="18">
    <source>
        <dbReference type="Ensembl" id="ENSOMYP00000091064.2"/>
    </source>
</evidence>
<dbReference type="GO" id="GO:0030154">
    <property type="term" value="P:cell differentiation"/>
    <property type="evidence" value="ECO:0007669"/>
    <property type="project" value="UniProtKB-KW"/>
</dbReference>
<keyword evidence="5" id="KW-0964">Secreted</keyword>
<dbReference type="SUPFAM" id="SSF50242">
    <property type="entry name" value="TIMP-like"/>
    <property type="match status" value="1"/>
</dbReference>
<comment type="function">
    <text evidence="11">Soluble frizzled-related proteins (sFRPS) function as modulators of Wnt signaling through direct interaction with Wnts. They have a role in regulating cell growth and differentiation in specific cell types. SFRP3/FRZB appears to be involved in limb skeletogenesis. Antagonist of Wnt8 signaling. Regulates chondrocyte maturation and long bone development.</text>
</comment>
<dbReference type="FunFam" id="2.40.50.120:FF:000010">
    <property type="entry name" value="secreted frizzled-related protein 3"/>
    <property type="match status" value="1"/>
</dbReference>
<keyword evidence="6" id="KW-0879">Wnt signaling pathway</keyword>
<evidence type="ECO:0000256" key="3">
    <source>
        <dbReference type="ARBA" id="ARBA00020513"/>
    </source>
</evidence>
<dbReference type="AlphaFoldDB" id="A0A8C7U048"/>
<evidence type="ECO:0000256" key="5">
    <source>
        <dbReference type="ARBA" id="ARBA00022525"/>
    </source>
</evidence>
<dbReference type="Gene3D" id="2.40.50.120">
    <property type="match status" value="1"/>
</dbReference>
<proteinExistence type="inferred from homology"/>
<evidence type="ECO:0000256" key="2">
    <source>
        <dbReference type="ARBA" id="ARBA00010054"/>
    </source>
</evidence>
<evidence type="ECO:0000256" key="6">
    <source>
        <dbReference type="ARBA" id="ARBA00022687"/>
    </source>
</evidence>
<dbReference type="PANTHER" id="PTHR11309">
    <property type="entry name" value="FRIZZLED"/>
    <property type="match status" value="1"/>
</dbReference>
<dbReference type="InterPro" id="IPR020067">
    <property type="entry name" value="Frizzled_dom"/>
</dbReference>
<dbReference type="PROSITE" id="PS50038">
    <property type="entry name" value="FZ"/>
    <property type="match status" value="1"/>
</dbReference>
<sequence length="404" mass="45868">MMMMRRGKKAGPALCGHCDSSEQSLQRKLVWGGRDRESGATTPAHFHPQYDHTRADGISNKRTVGKLKESPRCLPLGIRFESALLFWFYARKMTFAPRSFYVTLSLDTSRASAAACEPIRIPLCKSMPWNMTKMPNHLHHSTQANAVLAIEQFEGLLGTQCSPDLLFFLCAMYAPICTIDFQHDPIKPCKSVCERAKCGCEPVMKRYNHTWPESLACEDLPVYDRGVCISPEAIVKAEGPDNPYYQDPSKCSPESTPDFPSDSHNVNCKGANNDRCKCKSVRLGLKTYLKSNYNYVIRARVKEIRSRNHDLSAIVEVKDILKSSLVNIPRDTVTLYYNSGCPCPPLTANDEYIIMGYENEERSRLLLIEGSIAQKWKDRMGRKVRRWDQSRGNSGRSNMRRSRH</sequence>
<dbReference type="Ensembl" id="ENSOMYT00000099120.2">
    <property type="protein sequence ID" value="ENSOMYP00000091064.2"/>
    <property type="gene ID" value="ENSOMYG00000041894.2"/>
</dbReference>
<keyword evidence="9 14" id="KW-1015">Disulfide bond</keyword>
<comment type="caution">
    <text evidence="14">Lacks conserved residue(s) required for the propagation of feature annotation.</text>
</comment>
<reference evidence="18" key="2">
    <citation type="submission" date="2025-08" db="UniProtKB">
        <authorList>
            <consortium name="Ensembl"/>
        </authorList>
    </citation>
    <scope>IDENTIFICATION</scope>
</reference>
<accession>A0A8C7U048</accession>
<dbReference type="FunFam" id="1.10.2000.10:FF:000005">
    <property type="entry name" value="secreted frizzled-related protein 4"/>
    <property type="match status" value="1"/>
</dbReference>
<feature type="domain" description="FZ" evidence="16">
    <location>
        <begin position="111"/>
        <end position="231"/>
    </location>
</feature>
<dbReference type="GeneTree" id="ENSGT00940000165507"/>
<dbReference type="SMART" id="SM00063">
    <property type="entry name" value="FRI"/>
    <property type="match status" value="1"/>
</dbReference>
<protein>
    <recommendedName>
        <fullName evidence="3">Secreted frizzled-related protein 3</fullName>
    </recommendedName>
    <alternativeName>
        <fullName evidence="13">Frizzled-related protein 1</fullName>
    </alternativeName>
    <alternativeName>
        <fullName evidence="12">FrzB-1</fullName>
    </alternativeName>
</protein>
<evidence type="ECO:0000256" key="11">
    <source>
        <dbReference type="ARBA" id="ARBA00025169"/>
    </source>
</evidence>
<dbReference type="Proteomes" id="UP000694395">
    <property type="component" value="Chromosome 22"/>
</dbReference>
<dbReference type="Pfam" id="PF01759">
    <property type="entry name" value="NTR"/>
    <property type="match status" value="1"/>
</dbReference>
<reference evidence="18" key="3">
    <citation type="submission" date="2025-09" db="UniProtKB">
        <authorList>
            <consortium name="Ensembl"/>
        </authorList>
    </citation>
    <scope>IDENTIFICATION</scope>
</reference>
<evidence type="ECO:0000256" key="14">
    <source>
        <dbReference type="PROSITE-ProRule" id="PRU00090"/>
    </source>
</evidence>
<dbReference type="SUPFAM" id="SSF63501">
    <property type="entry name" value="Frizzled cysteine-rich domain"/>
    <property type="match status" value="1"/>
</dbReference>
<evidence type="ECO:0000259" key="16">
    <source>
        <dbReference type="PROSITE" id="PS50038"/>
    </source>
</evidence>
<dbReference type="GO" id="GO:0017147">
    <property type="term" value="F:Wnt-protein binding"/>
    <property type="evidence" value="ECO:0007669"/>
    <property type="project" value="TreeGrafter"/>
</dbReference>
<dbReference type="CDD" id="cd07441">
    <property type="entry name" value="CRD_SFRP3"/>
    <property type="match status" value="1"/>
</dbReference>
<dbReference type="GO" id="GO:0090090">
    <property type="term" value="P:negative regulation of canonical Wnt signaling pathway"/>
    <property type="evidence" value="ECO:0007669"/>
    <property type="project" value="UniProtKB-ARBA"/>
</dbReference>
<feature type="region of interest" description="Disordered" evidence="15">
    <location>
        <begin position="384"/>
        <end position="404"/>
    </location>
</feature>
<evidence type="ECO:0000256" key="15">
    <source>
        <dbReference type="SAM" id="MobiDB-lite"/>
    </source>
</evidence>
<dbReference type="InterPro" id="IPR001134">
    <property type="entry name" value="Netrin_domain"/>
</dbReference>
<dbReference type="GO" id="GO:0048731">
    <property type="term" value="P:system development"/>
    <property type="evidence" value="ECO:0007669"/>
    <property type="project" value="UniProtKB-ARBA"/>
</dbReference>
<evidence type="ECO:0000256" key="1">
    <source>
        <dbReference type="ARBA" id="ARBA00004613"/>
    </source>
</evidence>
<dbReference type="SMART" id="SM00643">
    <property type="entry name" value="C345C"/>
    <property type="match status" value="1"/>
</dbReference>
<organism evidence="18 19">
    <name type="scientific">Oncorhynchus mykiss</name>
    <name type="common">Rainbow trout</name>
    <name type="synonym">Salmo gairdneri</name>
    <dbReference type="NCBI Taxonomy" id="8022"/>
    <lineage>
        <taxon>Eukaryota</taxon>
        <taxon>Metazoa</taxon>
        <taxon>Chordata</taxon>
        <taxon>Craniata</taxon>
        <taxon>Vertebrata</taxon>
        <taxon>Euteleostomi</taxon>
        <taxon>Actinopterygii</taxon>
        <taxon>Neopterygii</taxon>
        <taxon>Teleostei</taxon>
        <taxon>Protacanthopterygii</taxon>
        <taxon>Salmoniformes</taxon>
        <taxon>Salmonidae</taxon>
        <taxon>Salmoninae</taxon>
        <taxon>Oncorhynchus</taxon>
    </lineage>
</organism>
<dbReference type="GO" id="GO:0035567">
    <property type="term" value="P:non-canonical Wnt signaling pathway"/>
    <property type="evidence" value="ECO:0007669"/>
    <property type="project" value="TreeGrafter"/>
</dbReference>
<evidence type="ECO:0000256" key="10">
    <source>
        <dbReference type="ARBA" id="ARBA00023180"/>
    </source>
</evidence>
<evidence type="ECO:0000256" key="8">
    <source>
        <dbReference type="ARBA" id="ARBA00022782"/>
    </source>
</evidence>
<dbReference type="GO" id="GO:0005737">
    <property type="term" value="C:cytoplasm"/>
    <property type="evidence" value="ECO:0007669"/>
    <property type="project" value="TreeGrafter"/>
</dbReference>
<feature type="disulfide bond" evidence="14">
    <location>
        <begin position="116"/>
        <end position="177"/>
    </location>
</feature>
<reference evidence="18" key="1">
    <citation type="submission" date="2020-07" db="EMBL/GenBank/DDBJ databases">
        <title>A long reads based de novo assembly of the rainbow trout Arlee double haploid line genome.</title>
        <authorList>
            <person name="Gao G."/>
            <person name="Palti Y."/>
        </authorList>
    </citation>
    <scope>NUCLEOTIDE SEQUENCE [LARGE SCALE GENOMIC DNA]</scope>
</reference>
<evidence type="ECO:0000256" key="7">
    <source>
        <dbReference type="ARBA" id="ARBA00022729"/>
    </source>
</evidence>
<dbReference type="PROSITE" id="PS50189">
    <property type="entry name" value="NTR"/>
    <property type="match status" value="1"/>
</dbReference>
<dbReference type="Gene3D" id="1.10.2000.10">
    <property type="entry name" value="Frizzled cysteine-rich domain"/>
    <property type="match status" value="1"/>
</dbReference>
<evidence type="ECO:0000256" key="12">
    <source>
        <dbReference type="ARBA" id="ARBA00029575"/>
    </source>
</evidence>
<dbReference type="PANTHER" id="PTHR11309:SF97">
    <property type="entry name" value="SECRETED FRIZZLED-RELATED PROTEIN 3"/>
    <property type="match status" value="1"/>
</dbReference>
<feature type="disulfide bond" evidence="14">
    <location>
        <begin position="124"/>
        <end position="170"/>
    </location>
</feature>
<evidence type="ECO:0000256" key="13">
    <source>
        <dbReference type="ARBA" id="ARBA00031515"/>
    </source>
</evidence>
<keyword evidence="4" id="KW-0217">Developmental protein</keyword>
<feature type="disulfide bond" evidence="14">
    <location>
        <begin position="193"/>
        <end position="217"/>
    </location>
</feature>
<keyword evidence="8" id="KW-0221">Differentiation</keyword>
<dbReference type="InterPro" id="IPR041759">
    <property type="entry name" value="SFRP3_CRD"/>
</dbReference>